<evidence type="ECO:0000256" key="1">
    <source>
        <dbReference type="SAM" id="Phobius"/>
    </source>
</evidence>
<keyword evidence="3" id="KW-1185">Reference proteome</keyword>
<keyword evidence="1" id="KW-0812">Transmembrane</keyword>
<name>A0A176VD74_MARPO</name>
<reference evidence="2" key="1">
    <citation type="submission" date="2016-03" db="EMBL/GenBank/DDBJ databases">
        <title>Mechanisms controlling the formation of the plant cell surface in tip-growing cells are functionally conserved among land plants.</title>
        <authorList>
            <person name="Honkanen S."/>
            <person name="Jones V.A."/>
            <person name="Morieri G."/>
            <person name="Champion C."/>
            <person name="Hetherington A.J."/>
            <person name="Kelly S."/>
            <person name="Saint-Marcoux D."/>
            <person name="Proust H."/>
            <person name="Prescott H."/>
            <person name="Dolan L."/>
        </authorList>
    </citation>
    <scope>NUCLEOTIDE SEQUENCE [LARGE SCALE GENOMIC DNA]</scope>
    <source>
        <tissue evidence="2">Whole gametophyte</tissue>
    </source>
</reference>
<sequence length="159" mass="18139">MWVLSLDLGTGLSGDGFLLFRISVVAPYIGFILQFLQVFIKKQKRSLLGPFWWPSMQRMGRGAATTFPSDIWAEVQERINELGHPQRLSQDFLSSTCKRQILRRTVDLRFEINLLAHRVGVQTVIQILSQSALALEYMLLTLVPHEDRASALELILSKK</sequence>
<dbReference type="EMBL" id="LVLJ01004053">
    <property type="protein sequence ID" value="OAE18483.1"/>
    <property type="molecule type" value="Genomic_DNA"/>
</dbReference>
<evidence type="ECO:0000313" key="3">
    <source>
        <dbReference type="Proteomes" id="UP000077202"/>
    </source>
</evidence>
<protein>
    <submittedName>
        <fullName evidence="2">Uncharacterized protein</fullName>
    </submittedName>
</protein>
<feature type="transmembrane region" description="Helical" evidence="1">
    <location>
        <begin position="20"/>
        <end position="40"/>
    </location>
</feature>
<accession>A0A176VD74</accession>
<comment type="caution">
    <text evidence="2">The sequence shown here is derived from an EMBL/GenBank/DDBJ whole genome shotgun (WGS) entry which is preliminary data.</text>
</comment>
<gene>
    <name evidence="2" type="ORF">AXG93_163s1150</name>
</gene>
<evidence type="ECO:0000313" key="2">
    <source>
        <dbReference type="EMBL" id="OAE18483.1"/>
    </source>
</evidence>
<dbReference type="Proteomes" id="UP000077202">
    <property type="component" value="Unassembled WGS sequence"/>
</dbReference>
<organism evidence="2 3">
    <name type="scientific">Marchantia polymorpha subsp. ruderalis</name>
    <dbReference type="NCBI Taxonomy" id="1480154"/>
    <lineage>
        <taxon>Eukaryota</taxon>
        <taxon>Viridiplantae</taxon>
        <taxon>Streptophyta</taxon>
        <taxon>Embryophyta</taxon>
        <taxon>Marchantiophyta</taxon>
        <taxon>Marchantiopsida</taxon>
        <taxon>Marchantiidae</taxon>
        <taxon>Marchantiales</taxon>
        <taxon>Marchantiaceae</taxon>
        <taxon>Marchantia</taxon>
    </lineage>
</organism>
<keyword evidence="1" id="KW-1133">Transmembrane helix</keyword>
<dbReference type="AlphaFoldDB" id="A0A176VD74"/>
<keyword evidence="1" id="KW-0472">Membrane</keyword>
<proteinExistence type="predicted"/>